<reference evidence="2" key="1">
    <citation type="submission" date="2020-07" db="EMBL/GenBank/DDBJ databases">
        <title>Complete genome sequencing of Coprobacter sp. strain 2CBH44.</title>
        <authorList>
            <person name="Sakamoto M."/>
            <person name="Murakami T."/>
            <person name="Mori H."/>
        </authorList>
    </citation>
    <scope>NUCLEOTIDE SEQUENCE [LARGE SCALE GENOMIC DNA]</scope>
    <source>
        <strain evidence="2">2CBH44</strain>
    </source>
</reference>
<dbReference type="Proteomes" id="UP000594042">
    <property type="component" value="Chromosome"/>
</dbReference>
<protein>
    <submittedName>
        <fullName evidence="1">Uncharacterized protein</fullName>
    </submittedName>
</protein>
<accession>A0A7G1HQC1</accession>
<proteinExistence type="predicted"/>
<evidence type="ECO:0000313" key="1">
    <source>
        <dbReference type="EMBL" id="BCI61905.1"/>
    </source>
</evidence>
<dbReference type="KEGG" id="copr:Cop2CBH44_02580"/>
<evidence type="ECO:0000313" key="2">
    <source>
        <dbReference type="Proteomes" id="UP000594042"/>
    </source>
</evidence>
<organism evidence="1 2">
    <name type="scientific">Coprobacter secundus subsp. similis</name>
    <dbReference type="NCBI Taxonomy" id="2751153"/>
    <lineage>
        <taxon>Bacteria</taxon>
        <taxon>Pseudomonadati</taxon>
        <taxon>Bacteroidota</taxon>
        <taxon>Bacteroidia</taxon>
        <taxon>Bacteroidales</taxon>
        <taxon>Barnesiellaceae</taxon>
        <taxon>Coprobacter</taxon>
    </lineage>
</organism>
<keyword evidence="2" id="KW-1185">Reference proteome</keyword>
<dbReference type="EMBL" id="AP023322">
    <property type="protein sequence ID" value="BCI61905.1"/>
    <property type="molecule type" value="Genomic_DNA"/>
</dbReference>
<dbReference type="AlphaFoldDB" id="A0A7G1HQC1"/>
<sequence length="187" mass="20818">MKVVELHRLPVSFVHVPVQPHDAVEVVLLFRTQVTHGDVLVRVVAHEVAVTLHLRVAAFHHVHALLVGHGERGDVHHVPEFRQHFVAFLQQFRVAESDCGKLFGSEIPVTEHPLETVHIDVCDVAHHQDGLLHLAGVLDQIVHRFEGIVILLALLIDFHRLLKVAHHVRGGLGGMDDVFGGIDDALR</sequence>
<gene>
    <name evidence="1" type="ORF">Cop2CBH44_02580</name>
</gene>
<name>A0A7G1HQC1_9BACT</name>